<keyword evidence="5 7" id="KW-1133">Transmembrane helix</keyword>
<feature type="transmembrane region" description="Helical" evidence="7">
    <location>
        <begin position="255"/>
        <end position="273"/>
    </location>
</feature>
<keyword evidence="9" id="KW-0012">Acyltransferase</keyword>
<accession>A0A6I0ZQI0</accession>
<dbReference type="PANTHER" id="PTHR40074:SF2">
    <property type="entry name" value="O-ACETYLTRANSFERASE WECH"/>
    <property type="match status" value="1"/>
</dbReference>
<evidence type="ECO:0000313" key="9">
    <source>
        <dbReference type="EMBL" id="KAB6525791.1"/>
    </source>
</evidence>
<keyword evidence="3" id="KW-1003">Cell membrane</keyword>
<evidence type="ECO:0000313" key="10">
    <source>
        <dbReference type="Proteomes" id="UP000469427"/>
    </source>
</evidence>
<comment type="similarity">
    <text evidence="2">Belongs to the acyltransferase 3 family.</text>
</comment>
<keyword evidence="6 7" id="KW-0472">Membrane</keyword>
<dbReference type="RefSeq" id="WP_149937414.1">
    <property type="nucleotide sequence ID" value="NZ_JAPJDU010000020.1"/>
</dbReference>
<evidence type="ECO:0000256" key="4">
    <source>
        <dbReference type="ARBA" id="ARBA00022692"/>
    </source>
</evidence>
<evidence type="ECO:0000256" key="2">
    <source>
        <dbReference type="ARBA" id="ARBA00007400"/>
    </source>
</evidence>
<comment type="caution">
    <text evidence="9">The sequence shown here is derived from an EMBL/GenBank/DDBJ whole genome shotgun (WGS) entry which is preliminary data.</text>
</comment>
<evidence type="ECO:0000259" key="8">
    <source>
        <dbReference type="Pfam" id="PF01757"/>
    </source>
</evidence>
<evidence type="ECO:0000256" key="6">
    <source>
        <dbReference type="ARBA" id="ARBA00023136"/>
    </source>
</evidence>
<name>A0A6I0ZQI0_PHOVU</name>
<organism evidence="9 10">
    <name type="scientific">Phocaeicola vulgatus</name>
    <name type="common">Bacteroides vulgatus</name>
    <dbReference type="NCBI Taxonomy" id="821"/>
    <lineage>
        <taxon>Bacteria</taxon>
        <taxon>Pseudomonadati</taxon>
        <taxon>Bacteroidota</taxon>
        <taxon>Bacteroidia</taxon>
        <taxon>Bacteroidales</taxon>
        <taxon>Bacteroidaceae</taxon>
        <taxon>Phocaeicola</taxon>
    </lineage>
</organism>
<gene>
    <name evidence="9" type="ORF">GAY98_12385</name>
</gene>
<feature type="domain" description="Acyltransferase 3" evidence="8">
    <location>
        <begin position="12"/>
        <end position="339"/>
    </location>
</feature>
<dbReference type="PANTHER" id="PTHR40074">
    <property type="entry name" value="O-ACETYLTRANSFERASE WECH"/>
    <property type="match status" value="1"/>
</dbReference>
<dbReference type="Proteomes" id="UP000469427">
    <property type="component" value="Unassembled WGS sequence"/>
</dbReference>
<comment type="subcellular location">
    <subcellularLocation>
        <location evidence="1">Cell membrane</location>
        <topology evidence="1">Multi-pass membrane protein</topology>
    </subcellularLocation>
</comment>
<feature type="transmembrane region" description="Helical" evidence="7">
    <location>
        <begin position="178"/>
        <end position="207"/>
    </location>
</feature>
<sequence length="361" mass="41637">MLDYKELQSKVIDLLRFPLIVAVVFIHGVGKDIFNNFNFIPSNDFILLTNLTTNGICRIAVPLFFLISGYLFFAKKWNMRIYKEKLKRRVHSLLIPYLLFNLIGLIIIGAFQLIVPEMISGNYKTVPEYGLIDFLLAFWKMDKMNIPFVAPLWFIRNLMVVMLLSPLIYWGIKKLGGWFVLLFLISWYVNFYTFAIPGTMCLAFFSLGGWLRISGKNMVEVIIPYRKYSFIIYPILLLIGALTPVNSLLDIMTDNAAILCGIVASVGVASWGVEHYSWKIPVLFTSATFFVYAAHVPYIGQFIKILLKFIPKSIPFMEFDVIAWLMHLIVPIIFISLLIMIYHLLKKIFPHFTSLLVGERK</sequence>
<protein>
    <submittedName>
        <fullName evidence="9">Acyltransferase</fullName>
    </submittedName>
</protein>
<feature type="transmembrane region" description="Helical" evidence="7">
    <location>
        <begin position="228"/>
        <end position="249"/>
    </location>
</feature>
<dbReference type="Pfam" id="PF01757">
    <property type="entry name" value="Acyl_transf_3"/>
    <property type="match status" value="1"/>
</dbReference>
<evidence type="ECO:0000256" key="7">
    <source>
        <dbReference type="SAM" id="Phobius"/>
    </source>
</evidence>
<evidence type="ECO:0000256" key="3">
    <source>
        <dbReference type="ARBA" id="ARBA00022475"/>
    </source>
</evidence>
<feature type="transmembrane region" description="Helical" evidence="7">
    <location>
        <begin position="94"/>
        <end position="114"/>
    </location>
</feature>
<keyword evidence="9" id="KW-0808">Transferase</keyword>
<proteinExistence type="inferred from homology"/>
<dbReference type="InterPro" id="IPR002656">
    <property type="entry name" value="Acyl_transf_3_dom"/>
</dbReference>
<evidence type="ECO:0000256" key="1">
    <source>
        <dbReference type="ARBA" id="ARBA00004651"/>
    </source>
</evidence>
<reference evidence="9 10" key="1">
    <citation type="journal article" date="2019" name="Nat. Med.">
        <title>A library of human gut bacterial isolates paired with longitudinal multiomics data enables mechanistic microbiome research.</title>
        <authorList>
            <person name="Poyet M."/>
            <person name="Groussin M."/>
            <person name="Gibbons S.M."/>
            <person name="Avila-Pacheco J."/>
            <person name="Jiang X."/>
            <person name="Kearney S.M."/>
            <person name="Perrotta A.R."/>
            <person name="Berdy B."/>
            <person name="Zhao S."/>
            <person name="Lieberman T.D."/>
            <person name="Swanson P.K."/>
            <person name="Smith M."/>
            <person name="Roesemann S."/>
            <person name="Alexander J.E."/>
            <person name="Rich S.A."/>
            <person name="Livny J."/>
            <person name="Vlamakis H."/>
            <person name="Clish C."/>
            <person name="Bullock K."/>
            <person name="Deik A."/>
            <person name="Scott J."/>
            <person name="Pierce K.A."/>
            <person name="Xavier R.J."/>
            <person name="Alm E.J."/>
        </authorList>
    </citation>
    <scope>NUCLEOTIDE SEQUENCE [LARGE SCALE GENOMIC DNA]</scope>
    <source>
        <strain evidence="9 10">BIOML-A122</strain>
    </source>
</reference>
<feature type="transmembrane region" description="Helical" evidence="7">
    <location>
        <begin position="321"/>
        <end position="345"/>
    </location>
</feature>
<dbReference type="GO" id="GO:0016413">
    <property type="term" value="F:O-acetyltransferase activity"/>
    <property type="evidence" value="ECO:0007669"/>
    <property type="project" value="TreeGrafter"/>
</dbReference>
<feature type="transmembrane region" description="Helical" evidence="7">
    <location>
        <begin position="153"/>
        <end position="172"/>
    </location>
</feature>
<dbReference type="GO" id="GO:0009246">
    <property type="term" value="P:enterobacterial common antigen biosynthetic process"/>
    <property type="evidence" value="ECO:0007669"/>
    <property type="project" value="TreeGrafter"/>
</dbReference>
<feature type="transmembrane region" description="Helical" evidence="7">
    <location>
        <begin position="12"/>
        <end position="30"/>
    </location>
</feature>
<dbReference type="EMBL" id="WDBI01000019">
    <property type="protein sequence ID" value="KAB6525791.1"/>
    <property type="molecule type" value="Genomic_DNA"/>
</dbReference>
<keyword evidence="4 7" id="KW-0812">Transmembrane</keyword>
<evidence type="ECO:0000256" key="5">
    <source>
        <dbReference type="ARBA" id="ARBA00022989"/>
    </source>
</evidence>
<dbReference type="GO" id="GO:0005886">
    <property type="term" value="C:plasma membrane"/>
    <property type="evidence" value="ECO:0007669"/>
    <property type="project" value="UniProtKB-SubCell"/>
</dbReference>
<feature type="transmembrane region" description="Helical" evidence="7">
    <location>
        <begin position="280"/>
        <end position="301"/>
    </location>
</feature>
<dbReference type="AlphaFoldDB" id="A0A6I0ZQI0"/>
<feature type="transmembrane region" description="Helical" evidence="7">
    <location>
        <begin position="50"/>
        <end position="73"/>
    </location>
</feature>